<gene>
    <name evidence="2" type="ORF">IAB07_05245</name>
</gene>
<keyword evidence="1" id="KW-1133">Transmembrane helix</keyword>
<feature type="transmembrane region" description="Helical" evidence="1">
    <location>
        <begin position="7"/>
        <end position="29"/>
    </location>
</feature>
<reference evidence="2" key="2">
    <citation type="journal article" date="2021" name="PeerJ">
        <title>Extensive microbial diversity within the chicken gut microbiome revealed by metagenomics and culture.</title>
        <authorList>
            <person name="Gilroy R."/>
            <person name="Ravi A."/>
            <person name="Getino M."/>
            <person name="Pursley I."/>
            <person name="Horton D.L."/>
            <person name="Alikhan N.F."/>
            <person name="Baker D."/>
            <person name="Gharbi K."/>
            <person name="Hall N."/>
            <person name="Watson M."/>
            <person name="Adriaenssens E.M."/>
            <person name="Foster-Nyarko E."/>
            <person name="Jarju S."/>
            <person name="Secka A."/>
            <person name="Antonio M."/>
            <person name="Oren A."/>
            <person name="Chaudhuri R.R."/>
            <person name="La Ragione R."/>
            <person name="Hildebrand F."/>
            <person name="Pallen M.J."/>
        </authorList>
    </citation>
    <scope>NUCLEOTIDE SEQUENCE</scope>
    <source>
        <strain evidence="2">9366</strain>
    </source>
</reference>
<accession>A0A9D1MN15</accession>
<evidence type="ECO:0000256" key="1">
    <source>
        <dbReference type="SAM" id="Phobius"/>
    </source>
</evidence>
<protein>
    <submittedName>
        <fullName evidence="2">Uncharacterized protein</fullName>
    </submittedName>
</protein>
<dbReference type="Proteomes" id="UP000824145">
    <property type="component" value="Unassembled WGS sequence"/>
</dbReference>
<dbReference type="EMBL" id="DVNJ01000030">
    <property type="protein sequence ID" value="HIU63150.1"/>
    <property type="molecule type" value="Genomic_DNA"/>
</dbReference>
<comment type="caution">
    <text evidence="2">The sequence shown here is derived from an EMBL/GenBank/DDBJ whole genome shotgun (WGS) entry which is preliminary data.</text>
</comment>
<reference evidence="2" key="1">
    <citation type="submission" date="2020-10" db="EMBL/GenBank/DDBJ databases">
        <authorList>
            <person name="Gilroy R."/>
        </authorList>
    </citation>
    <scope>NUCLEOTIDE SEQUENCE</scope>
    <source>
        <strain evidence="2">9366</strain>
    </source>
</reference>
<evidence type="ECO:0000313" key="2">
    <source>
        <dbReference type="EMBL" id="HIU63150.1"/>
    </source>
</evidence>
<keyword evidence="1" id="KW-0812">Transmembrane</keyword>
<organism evidence="2 3">
    <name type="scientific">Candidatus Caccalectryoclostridium excrementigallinarum</name>
    <dbReference type="NCBI Taxonomy" id="2840710"/>
    <lineage>
        <taxon>Bacteria</taxon>
        <taxon>Bacillati</taxon>
        <taxon>Bacillota</taxon>
        <taxon>Clostridia</taxon>
        <taxon>Christensenellales</taxon>
        <taxon>Christensenellaceae</taxon>
        <taxon>Christensenellaceae incertae sedis</taxon>
        <taxon>Candidatus Caccalectryoclostridium</taxon>
    </lineage>
</organism>
<feature type="transmembrane region" description="Helical" evidence="1">
    <location>
        <begin position="128"/>
        <end position="151"/>
    </location>
</feature>
<proteinExistence type="predicted"/>
<name>A0A9D1MN15_9FIRM</name>
<evidence type="ECO:0000313" key="3">
    <source>
        <dbReference type="Proteomes" id="UP000824145"/>
    </source>
</evidence>
<keyword evidence="1" id="KW-0472">Membrane</keyword>
<dbReference type="AlphaFoldDB" id="A0A9D1MN15"/>
<sequence>MIHEKKVILLNILIAVAFLVICIIIIAVISTPEEPATFIGDEGYVDTYYEAIEETSCDIVLKFDKELYKAEATVSFYDADSNLLDVQTKTFYGYDETELSELFFVDGIVEYYSVDNVEVEEPEIDSDIIFVDIILGIIVGCFFLCIAFLSCKEYDHEQCKIVVYAGWTNHYMKVNGVKVDEHRTTFSLVPITLSTTLETGDVITATISVSNRISVKFNNRLIQPNK</sequence>